<accession>A0A514CSJ7</accession>
<organism evidence="2 3">
    <name type="scientific">Achromobacter phage Motura</name>
    <dbReference type="NCBI Taxonomy" id="2591403"/>
    <lineage>
        <taxon>Viruses</taxon>
        <taxon>Duplodnaviria</taxon>
        <taxon>Heunggongvirae</taxon>
        <taxon>Uroviricota</taxon>
        <taxon>Caudoviricetes</taxon>
        <taxon>Moturavirus</taxon>
        <taxon>Moturavirus motura</taxon>
    </lineage>
</organism>
<dbReference type="RefSeq" id="YP_009903621.1">
    <property type="nucleotide sequence ID" value="NC_049849.1"/>
</dbReference>
<keyword evidence="3" id="KW-1185">Reference proteome</keyword>
<dbReference type="GO" id="GO:0008270">
    <property type="term" value="F:zinc ion binding"/>
    <property type="evidence" value="ECO:0007669"/>
    <property type="project" value="InterPro"/>
</dbReference>
<evidence type="ECO:0000313" key="3">
    <source>
        <dbReference type="Proteomes" id="UP000320799"/>
    </source>
</evidence>
<sequence length="139" mass="15982">MLTFPQIIKRTTKDRIASAKYVKILKTKSGYDQLGRGYIAAQTMSTHEFDYSTGKWYPAKNKPMYLTKAVFFDNKLHCLVSCSCPDFPYRWEYALTAKDASEIEYSDGSAPNITNPTLRPGACKHLVRLYLRIQNKLKK</sequence>
<dbReference type="KEGG" id="vg:56135897"/>
<dbReference type="Proteomes" id="UP000320799">
    <property type="component" value="Segment"/>
</dbReference>
<proteinExistence type="predicted"/>
<protein>
    <recommendedName>
        <fullName evidence="1">SWIM-type domain-containing protein</fullName>
    </recommendedName>
</protein>
<evidence type="ECO:0000259" key="1">
    <source>
        <dbReference type="PROSITE" id="PS50966"/>
    </source>
</evidence>
<reference evidence="2 3" key="1">
    <citation type="submission" date="2019-06" db="EMBL/GenBank/DDBJ databases">
        <authorList>
            <person name="Kincaid V.D."/>
            <person name="Fuller A."/>
            <person name="Hodges K."/>
            <person name="Bansal M."/>
            <person name="Essig J."/>
            <person name="Johnson A."/>
        </authorList>
    </citation>
    <scope>NUCLEOTIDE SEQUENCE [LARGE SCALE GENOMIC DNA]</scope>
</reference>
<dbReference type="InterPro" id="IPR007527">
    <property type="entry name" value="Znf_SWIM"/>
</dbReference>
<dbReference type="PROSITE" id="PS50966">
    <property type="entry name" value="ZF_SWIM"/>
    <property type="match status" value="1"/>
</dbReference>
<dbReference type="EMBL" id="MN094788">
    <property type="protein sequence ID" value="QDH83440.1"/>
    <property type="molecule type" value="Genomic_DNA"/>
</dbReference>
<feature type="domain" description="SWIM-type" evidence="1">
    <location>
        <begin position="65"/>
        <end position="134"/>
    </location>
</feature>
<evidence type="ECO:0000313" key="2">
    <source>
        <dbReference type="EMBL" id="QDH83440.1"/>
    </source>
</evidence>
<name>A0A514CSJ7_9CAUD</name>
<dbReference type="GeneID" id="56135897"/>